<keyword evidence="2" id="KW-1185">Reference proteome</keyword>
<protein>
    <submittedName>
        <fullName evidence="1">Uncharacterized protein</fullName>
    </submittedName>
</protein>
<sequence length="57" mass="6165">MHAAAGHASMKALAHNQRKLAGSPKLIHVIQSVISRDNTKDINSENIMGCFIIPPCK</sequence>
<dbReference type="Proteomes" id="UP000189545">
    <property type="component" value="Chromosome"/>
</dbReference>
<proteinExistence type="predicted"/>
<evidence type="ECO:0000313" key="1">
    <source>
        <dbReference type="EMBL" id="AQS36684.1"/>
    </source>
</evidence>
<gene>
    <name evidence="1" type="ORF">Sps_01518</name>
</gene>
<reference evidence="1 2" key="1">
    <citation type="submission" date="2016-03" db="EMBL/GenBank/DDBJ databases">
        <title>Complete genome sequence of Shewanella psychrophila WP2, a deep sea bacterium isolated from west Pacific sediment.</title>
        <authorList>
            <person name="Xu G."/>
            <person name="Jian H."/>
        </authorList>
    </citation>
    <scope>NUCLEOTIDE SEQUENCE [LARGE SCALE GENOMIC DNA]</scope>
    <source>
        <strain evidence="1 2">WP2</strain>
    </source>
</reference>
<dbReference type="EMBL" id="CP014782">
    <property type="protein sequence ID" value="AQS36684.1"/>
    <property type="molecule type" value="Genomic_DNA"/>
</dbReference>
<organism evidence="1 2">
    <name type="scientific">Shewanella psychrophila</name>
    <dbReference type="NCBI Taxonomy" id="225848"/>
    <lineage>
        <taxon>Bacteria</taxon>
        <taxon>Pseudomonadati</taxon>
        <taxon>Pseudomonadota</taxon>
        <taxon>Gammaproteobacteria</taxon>
        <taxon>Alteromonadales</taxon>
        <taxon>Shewanellaceae</taxon>
        <taxon>Shewanella</taxon>
    </lineage>
</organism>
<evidence type="ECO:0000313" key="2">
    <source>
        <dbReference type="Proteomes" id="UP000189545"/>
    </source>
</evidence>
<accession>A0A1S6HMF3</accession>
<dbReference type="KEGG" id="spsw:Sps_01518"/>
<name>A0A1S6HMF3_9GAMM</name>
<dbReference type="AlphaFoldDB" id="A0A1S6HMF3"/>